<comment type="caution">
    <text evidence="2">The sequence shown here is derived from an EMBL/GenBank/DDBJ whole genome shotgun (WGS) entry which is preliminary data.</text>
</comment>
<gene>
    <name evidence="2" type="ORF">JR316_002901</name>
</gene>
<dbReference type="OrthoDB" id="3043660at2759"/>
<accession>A0A8H8CMF7</accession>
<dbReference type="EMBL" id="JAFIQS010000003">
    <property type="protein sequence ID" value="KAG5170826.1"/>
    <property type="molecule type" value="Genomic_DNA"/>
</dbReference>
<name>A0A8H8CMF7_PSICU</name>
<dbReference type="AlphaFoldDB" id="A0A8H8CMF7"/>
<organism evidence="2">
    <name type="scientific">Psilocybe cubensis</name>
    <name type="common">Psychedelic mushroom</name>
    <name type="synonym">Stropharia cubensis</name>
    <dbReference type="NCBI Taxonomy" id="181762"/>
    <lineage>
        <taxon>Eukaryota</taxon>
        <taxon>Fungi</taxon>
        <taxon>Dikarya</taxon>
        <taxon>Basidiomycota</taxon>
        <taxon>Agaricomycotina</taxon>
        <taxon>Agaricomycetes</taxon>
        <taxon>Agaricomycetidae</taxon>
        <taxon>Agaricales</taxon>
        <taxon>Agaricineae</taxon>
        <taxon>Strophariaceae</taxon>
        <taxon>Psilocybe</taxon>
    </lineage>
</organism>
<reference evidence="2" key="1">
    <citation type="submission" date="2021-02" db="EMBL/GenBank/DDBJ databases">
        <title>Psilocybe cubensis genome.</title>
        <authorList>
            <person name="Mckernan K.J."/>
            <person name="Crawford S."/>
            <person name="Trippe A."/>
            <person name="Kane L.T."/>
            <person name="Mclaughlin S."/>
        </authorList>
    </citation>
    <scope>NUCLEOTIDE SEQUENCE [LARGE SCALE GENOMIC DNA]</scope>
    <source>
        <strain evidence="2">MGC-MH-2018</strain>
    </source>
</reference>
<keyword evidence="1" id="KW-0732">Signal</keyword>
<protein>
    <submittedName>
        <fullName evidence="2">Uncharacterized protein</fullName>
    </submittedName>
</protein>
<proteinExistence type="predicted"/>
<evidence type="ECO:0000313" key="2">
    <source>
        <dbReference type="EMBL" id="KAG5170826.1"/>
    </source>
</evidence>
<feature type="signal peptide" evidence="1">
    <location>
        <begin position="1"/>
        <end position="18"/>
    </location>
</feature>
<evidence type="ECO:0000256" key="1">
    <source>
        <dbReference type="SAM" id="SignalP"/>
    </source>
</evidence>
<sequence length="150" mass="15596">MKFAISAAVLSFVGLASATSIAARQSCPQATRFGIPSVTPSTVSAGDSISITVDLTCGVTRFGIVPEFLDYSIEVPAEFNNGFQQAIILARRAIPAGALSDSFTTTVPHGFFVANSPYNVVVTNIYNINGTDGSPVLVKGGVLQPITINV</sequence>
<feature type="chain" id="PRO_5034537683" evidence="1">
    <location>
        <begin position="19"/>
        <end position="150"/>
    </location>
</feature>